<dbReference type="Gene3D" id="1.25.40.10">
    <property type="entry name" value="Tetratricopeptide repeat domain"/>
    <property type="match status" value="1"/>
</dbReference>
<dbReference type="InterPro" id="IPR025115">
    <property type="entry name" value="DUF4034"/>
</dbReference>
<dbReference type="Proteomes" id="UP000272778">
    <property type="component" value="Unassembled WGS sequence"/>
</dbReference>
<dbReference type="OrthoDB" id="8976726at2"/>
<dbReference type="InterPro" id="IPR006597">
    <property type="entry name" value="Sel1-like"/>
</dbReference>
<gene>
    <name evidence="2" type="ORF">D1Y85_17980</name>
</gene>
<dbReference type="SUPFAM" id="SSF81901">
    <property type="entry name" value="HCP-like"/>
    <property type="match status" value="1"/>
</dbReference>
<comment type="caution">
    <text evidence="2">The sequence shown here is derived from an EMBL/GenBank/DDBJ whole genome shotgun (WGS) entry which is preliminary data.</text>
</comment>
<dbReference type="SMART" id="SM00671">
    <property type="entry name" value="SEL1"/>
    <property type="match status" value="3"/>
</dbReference>
<organism evidence="2 3">
    <name type="scientific">Paraburkholderia dinghuensis</name>
    <dbReference type="NCBI Taxonomy" id="2305225"/>
    <lineage>
        <taxon>Bacteria</taxon>
        <taxon>Pseudomonadati</taxon>
        <taxon>Pseudomonadota</taxon>
        <taxon>Betaproteobacteria</taxon>
        <taxon>Burkholderiales</taxon>
        <taxon>Burkholderiaceae</taxon>
        <taxon>Paraburkholderia</taxon>
    </lineage>
</organism>
<evidence type="ECO:0000259" key="1">
    <source>
        <dbReference type="Pfam" id="PF13226"/>
    </source>
</evidence>
<evidence type="ECO:0000313" key="2">
    <source>
        <dbReference type="EMBL" id="RQH04355.1"/>
    </source>
</evidence>
<evidence type="ECO:0000313" key="3">
    <source>
        <dbReference type="Proteomes" id="UP000272778"/>
    </source>
</evidence>
<feature type="domain" description="DUF4034" evidence="1">
    <location>
        <begin position="5"/>
        <end position="233"/>
    </location>
</feature>
<dbReference type="Pfam" id="PF08238">
    <property type="entry name" value="Sel1"/>
    <property type="match status" value="3"/>
</dbReference>
<keyword evidence="3" id="KW-1185">Reference proteome</keyword>
<protein>
    <submittedName>
        <fullName evidence="2">DUF4034 domain-containing protein</fullName>
    </submittedName>
</protein>
<dbReference type="InterPro" id="IPR011990">
    <property type="entry name" value="TPR-like_helical_dom_sf"/>
</dbReference>
<proteinExistence type="predicted"/>
<name>A0A3N6MRE3_9BURK</name>
<dbReference type="EMBL" id="RQIS01000013">
    <property type="protein sequence ID" value="RQH04355.1"/>
    <property type="molecule type" value="Genomic_DNA"/>
</dbReference>
<accession>A0A3N6MRE3</accession>
<reference evidence="2 3" key="1">
    <citation type="submission" date="2018-11" db="EMBL/GenBank/DDBJ databases">
        <title>Paraburkholderia sp. DHOA04, isolated from soil.</title>
        <authorList>
            <person name="Gao Z.-H."/>
            <person name="Qiu L.-H."/>
            <person name="Fu J.-C."/>
        </authorList>
    </citation>
    <scope>NUCLEOTIDE SEQUENCE [LARGE SCALE GENOMIC DNA]</scope>
    <source>
        <strain evidence="2 3">DHOA04</strain>
    </source>
</reference>
<dbReference type="AlphaFoldDB" id="A0A3N6MRE3"/>
<sequence>MHALKSGPAVLEQLLLWSEAHPSSSFPGMLEVAYWSAWFGEYRGGSMADEVTDAMWSCCGFAQDAMFCALFRLLQKDAHAWLSARAVLYSVAAVGEPGWCSAWLLQGERPESIPARRVSGDLAALRGRSGGQTFNQSLPDMLSGVLTGDALSWRRDPATEITVDEGAVPLQYWLRVAFAMDPFALEAAARYVFLRMPRWGGSIKEMLEFVDQPLCARFDEIERNVLRFVAWYDEMEVDGYLLEDERVVRNQLKIGEALAKRPLPDNLRGRVHKYIAYLLAKLGRFDEAGKHYVVSAPHNHLQEWEIVRAVATWVASSERGPWLGQIAATNRLVNSPAAALYGFLCSQGWAGVEKRPEVAEGWYRRAAELTPDLSYTGFSPFKCIDDLRNIEGDQPFLPMWLRAADYGDASSQFLCGCYFDDEGNDHDRAIQYFRQAAANGHIVAMINLVSGQLKGVLNNTITGNQAGEAARDALRHLDTAVNLLRSQDELDDFSQDILSRLEGAHGWVLSNRGFPRFARLHVLPRTIEIARSGHVGAMQALGWWYGEKNTEHYNYKEAVRWTEAARHADPDDEDLESLLDAIRGKSLWRGARYRFMQRTIKREGLPGQPNV</sequence>
<dbReference type="Pfam" id="PF13226">
    <property type="entry name" value="DUF4034"/>
    <property type="match status" value="1"/>
</dbReference>